<feature type="non-terminal residue" evidence="2">
    <location>
        <position position="1"/>
    </location>
</feature>
<dbReference type="EMBL" id="KN549321">
    <property type="protein sequence ID" value="KHJ98366.1"/>
    <property type="molecule type" value="Genomic_DNA"/>
</dbReference>
<dbReference type="AlphaFoldDB" id="A0A0B1TQH3"/>
<keyword evidence="3" id="KW-1185">Reference proteome</keyword>
<accession>A0A0B1TQH3</accession>
<name>A0A0B1TQH3_OESDE</name>
<organism evidence="2 3">
    <name type="scientific">Oesophagostomum dentatum</name>
    <name type="common">Nodular worm</name>
    <dbReference type="NCBI Taxonomy" id="61180"/>
    <lineage>
        <taxon>Eukaryota</taxon>
        <taxon>Metazoa</taxon>
        <taxon>Ecdysozoa</taxon>
        <taxon>Nematoda</taxon>
        <taxon>Chromadorea</taxon>
        <taxon>Rhabditida</taxon>
        <taxon>Rhabditina</taxon>
        <taxon>Rhabditomorpha</taxon>
        <taxon>Strongyloidea</taxon>
        <taxon>Strongylidae</taxon>
        <taxon>Oesophagostomum</taxon>
    </lineage>
</organism>
<keyword evidence="1" id="KW-1133">Transmembrane helix</keyword>
<evidence type="ECO:0000313" key="2">
    <source>
        <dbReference type="EMBL" id="KHJ98366.1"/>
    </source>
</evidence>
<reference evidence="2 3" key="1">
    <citation type="submission" date="2014-03" db="EMBL/GenBank/DDBJ databases">
        <title>Draft genome of the hookworm Oesophagostomum dentatum.</title>
        <authorList>
            <person name="Mitreva M."/>
        </authorList>
    </citation>
    <scope>NUCLEOTIDE SEQUENCE [LARGE SCALE GENOMIC DNA]</scope>
    <source>
        <strain evidence="2 3">OD-Hann</strain>
    </source>
</reference>
<protein>
    <submittedName>
        <fullName evidence="2">Uncharacterized protein</fullName>
    </submittedName>
</protein>
<evidence type="ECO:0000313" key="3">
    <source>
        <dbReference type="Proteomes" id="UP000053660"/>
    </source>
</evidence>
<dbReference type="Proteomes" id="UP000053660">
    <property type="component" value="Unassembled WGS sequence"/>
</dbReference>
<feature type="transmembrane region" description="Helical" evidence="1">
    <location>
        <begin position="36"/>
        <end position="55"/>
    </location>
</feature>
<keyword evidence="1" id="KW-0472">Membrane</keyword>
<keyword evidence="1" id="KW-0812">Transmembrane</keyword>
<proteinExistence type="predicted"/>
<gene>
    <name evidence="2" type="ORF">OESDEN_01652</name>
</gene>
<evidence type="ECO:0000256" key="1">
    <source>
        <dbReference type="SAM" id="Phobius"/>
    </source>
</evidence>
<sequence length="110" mass="12484">GNRKLRHHATSSVFIRQIIQSRVNLPFGIRHSPTMAAAKAMALLVLVLFSVIAGFPTKYESCMERCTSEEEVLHACLLGFEVECEEAVKACRRFCFLRGLLDEDDNVYDY</sequence>